<sequence>MSDVITKRNGLFIVGTVLLTIGAAVTTFATFFVFFYGIPVIAFVVGLILVWLSGRTIKTKAFLTVTPIVVFFAYQYFWRLSNTADPETFLIPSSFRGKVHVLFNESCGQEEKYENDRRVYDIPDNGILLTKFKDEYGFIDHQYFFVDSLGNRTMIPKMDVRDFNEEWTIEKNPKEPSRDSLGVFHWGTTGNGEHLDEGKYYYQEFYVATYRQLSDSFGFQYDKQFDSIEYKLLKDCRKIGVK</sequence>
<evidence type="ECO:0000313" key="4">
    <source>
        <dbReference type="Proteomes" id="UP000236893"/>
    </source>
</evidence>
<dbReference type="Pfam" id="PF20862">
    <property type="entry name" value="DUF6843"/>
    <property type="match status" value="1"/>
</dbReference>
<dbReference type="InterPro" id="IPR049293">
    <property type="entry name" value="DUF6843"/>
</dbReference>
<organism evidence="3 4">
    <name type="scientific">Solitalea longa</name>
    <dbReference type="NCBI Taxonomy" id="2079460"/>
    <lineage>
        <taxon>Bacteria</taxon>
        <taxon>Pseudomonadati</taxon>
        <taxon>Bacteroidota</taxon>
        <taxon>Sphingobacteriia</taxon>
        <taxon>Sphingobacteriales</taxon>
        <taxon>Sphingobacteriaceae</taxon>
        <taxon>Solitalea</taxon>
    </lineage>
</organism>
<dbReference type="OrthoDB" id="799518at2"/>
<evidence type="ECO:0000259" key="2">
    <source>
        <dbReference type="Pfam" id="PF20862"/>
    </source>
</evidence>
<feature type="transmembrane region" description="Helical" evidence="1">
    <location>
        <begin position="12"/>
        <end position="29"/>
    </location>
</feature>
<dbReference type="AlphaFoldDB" id="A0A2S5AA40"/>
<protein>
    <recommendedName>
        <fullName evidence="2">DUF6843 domain-containing protein</fullName>
    </recommendedName>
</protein>
<name>A0A2S5AA40_9SPHI</name>
<evidence type="ECO:0000256" key="1">
    <source>
        <dbReference type="SAM" id="Phobius"/>
    </source>
</evidence>
<comment type="caution">
    <text evidence="3">The sequence shown here is derived from an EMBL/GenBank/DDBJ whole genome shotgun (WGS) entry which is preliminary data.</text>
</comment>
<proteinExistence type="predicted"/>
<feature type="transmembrane region" description="Helical" evidence="1">
    <location>
        <begin position="61"/>
        <end position="78"/>
    </location>
</feature>
<evidence type="ECO:0000313" key="3">
    <source>
        <dbReference type="EMBL" id="POY39384.1"/>
    </source>
</evidence>
<accession>A0A2S5AA40</accession>
<keyword evidence="1" id="KW-0472">Membrane</keyword>
<keyword evidence="1" id="KW-1133">Transmembrane helix</keyword>
<dbReference type="EMBL" id="PQVF01000001">
    <property type="protein sequence ID" value="POY39384.1"/>
    <property type="molecule type" value="Genomic_DNA"/>
</dbReference>
<dbReference type="RefSeq" id="WP_103787487.1">
    <property type="nucleotide sequence ID" value="NZ_PQVF01000001.1"/>
</dbReference>
<gene>
    <name evidence="3" type="ORF">C3K47_02495</name>
</gene>
<dbReference type="Proteomes" id="UP000236893">
    <property type="component" value="Unassembled WGS sequence"/>
</dbReference>
<keyword evidence="1" id="KW-0812">Transmembrane</keyword>
<keyword evidence="4" id="KW-1185">Reference proteome</keyword>
<feature type="domain" description="DUF6843" evidence="2">
    <location>
        <begin position="85"/>
        <end position="208"/>
    </location>
</feature>
<reference evidence="3 4" key="1">
    <citation type="submission" date="2018-01" db="EMBL/GenBank/DDBJ databases">
        <authorList>
            <person name="Gaut B.S."/>
            <person name="Morton B.R."/>
            <person name="Clegg M.T."/>
            <person name="Duvall M.R."/>
        </authorList>
    </citation>
    <scope>NUCLEOTIDE SEQUENCE [LARGE SCALE GENOMIC DNA]</scope>
    <source>
        <strain evidence="3 4">HR-AV</strain>
    </source>
</reference>
<feature type="transmembrane region" description="Helical" evidence="1">
    <location>
        <begin position="35"/>
        <end position="54"/>
    </location>
</feature>